<gene>
    <name evidence="2" type="ORF">PHMEG_00010385</name>
</gene>
<reference evidence="3" key="1">
    <citation type="submission" date="2017-03" db="EMBL/GenBank/DDBJ databases">
        <title>Phytopthora megakarya and P. palmivora, two closely related causual agents of cacao black pod achieved similar genome size and gene model numbers by different mechanisms.</title>
        <authorList>
            <person name="Ali S."/>
            <person name="Shao J."/>
            <person name="Larry D.J."/>
            <person name="Kronmiller B."/>
            <person name="Shen D."/>
            <person name="Strem M.D."/>
            <person name="Melnick R.L."/>
            <person name="Guiltinan M.J."/>
            <person name="Tyler B.M."/>
            <person name="Meinhardt L.W."/>
            <person name="Bailey B.A."/>
        </authorList>
    </citation>
    <scope>NUCLEOTIDE SEQUENCE [LARGE SCALE GENOMIC DNA]</scope>
    <source>
        <strain evidence="3">zdho120</strain>
    </source>
</reference>
<name>A0A225WGA6_9STRA</name>
<dbReference type="InterPro" id="IPR048324">
    <property type="entry name" value="ZSWIM1-3_RNaseH-like"/>
</dbReference>
<dbReference type="Pfam" id="PF21056">
    <property type="entry name" value="ZSWIM1-3_RNaseH-like"/>
    <property type="match status" value="1"/>
</dbReference>
<proteinExistence type="predicted"/>
<dbReference type="Proteomes" id="UP000198211">
    <property type="component" value="Unassembled WGS sequence"/>
</dbReference>
<protein>
    <recommendedName>
        <fullName evidence="1">ZSWIM1/3 RNaseH-like domain-containing protein</fullName>
    </recommendedName>
</protein>
<feature type="domain" description="ZSWIM1/3 RNaseH-like" evidence="1">
    <location>
        <begin position="110"/>
        <end position="237"/>
    </location>
</feature>
<evidence type="ECO:0000259" key="1">
    <source>
        <dbReference type="Pfam" id="PF21056"/>
    </source>
</evidence>
<sequence length="443" mass="50238">MARGERIRHLIRTKKGKNESELVPECFGPYQRTYICTHGWKQRKSRENACMEARFDGMLSVGAKRSRIYDYLLEHNQNVILSDVDNIVRGHSSSVSAADDSEATAAEVVAFLASDPGSAAGIAENESGETGVISISTAHMCSMYKRFYEVLLVVCSHKTNGYNYQLCTFMVMNEFGEGAVVQHSLLGSTGDWHMDRAIYHFKQAHPDRSKMLRGIVVDKDLNEIRILQNHFPEAQILVCHFHVIKYLKEMRGKPEFGKISSDDASQVDASIHSLVYARAKLTHLKTHTNNRLESYFGKLKDVAESNTNMSMCVKPLVAYDRRLQNHYRYRTSRIGSSINSSYDEEMPNILRITINFVAGQIEQQYARGLENAYTFSKSEDNERCVMVTSRSQVHLLNLEDWKCDCDFALSMLLPCRHAIAYRKTAGFAGPITKSRCARRSSII</sequence>
<accession>A0A225WGA6</accession>
<dbReference type="STRING" id="4795.A0A225WGA6"/>
<evidence type="ECO:0000313" key="3">
    <source>
        <dbReference type="Proteomes" id="UP000198211"/>
    </source>
</evidence>
<organism evidence="2 3">
    <name type="scientific">Phytophthora megakarya</name>
    <dbReference type="NCBI Taxonomy" id="4795"/>
    <lineage>
        <taxon>Eukaryota</taxon>
        <taxon>Sar</taxon>
        <taxon>Stramenopiles</taxon>
        <taxon>Oomycota</taxon>
        <taxon>Peronosporomycetes</taxon>
        <taxon>Peronosporales</taxon>
        <taxon>Peronosporaceae</taxon>
        <taxon>Phytophthora</taxon>
    </lineage>
</organism>
<dbReference type="EMBL" id="NBNE01001033">
    <property type="protein sequence ID" value="OWZ15900.1"/>
    <property type="molecule type" value="Genomic_DNA"/>
</dbReference>
<dbReference type="AlphaFoldDB" id="A0A225WGA6"/>
<keyword evidence="3" id="KW-1185">Reference proteome</keyword>
<evidence type="ECO:0000313" key="2">
    <source>
        <dbReference type="EMBL" id="OWZ15900.1"/>
    </source>
</evidence>
<dbReference type="OrthoDB" id="124789at2759"/>
<dbReference type="PANTHER" id="PTHR31569:SF4">
    <property type="entry name" value="SWIM-TYPE DOMAIN-CONTAINING PROTEIN"/>
    <property type="match status" value="1"/>
</dbReference>
<comment type="caution">
    <text evidence="2">The sequence shown here is derived from an EMBL/GenBank/DDBJ whole genome shotgun (WGS) entry which is preliminary data.</text>
</comment>
<dbReference type="InterPro" id="IPR052579">
    <property type="entry name" value="Zinc_finger_SWIM"/>
</dbReference>
<dbReference type="PANTHER" id="PTHR31569">
    <property type="entry name" value="SWIM-TYPE DOMAIN-CONTAINING PROTEIN"/>
    <property type="match status" value="1"/>
</dbReference>